<dbReference type="Proteomes" id="UP000289238">
    <property type="component" value="Unassembled WGS sequence"/>
</dbReference>
<organism evidence="2 3">
    <name type="scientific">Leeuwenhoekiella aequorea</name>
    <dbReference type="NCBI Taxonomy" id="283736"/>
    <lineage>
        <taxon>Bacteria</taxon>
        <taxon>Pseudomonadati</taxon>
        <taxon>Bacteroidota</taxon>
        <taxon>Flavobacteriia</taxon>
        <taxon>Flavobacteriales</taxon>
        <taxon>Flavobacteriaceae</taxon>
        <taxon>Leeuwenhoekiella</taxon>
    </lineage>
</organism>
<protein>
    <submittedName>
        <fullName evidence="2">Uncharacterized protein</fullName>
    </submittedName>
</protein>
<feature type="transmembrane region" description="Helical" evidence="1">
    <location>
        <begin position="65"/>
        <end position="87"/>
    </location>
</feature>
<evidence type="ECO:0000313" key="2">
    <source>
        <dbReference type="EMBL" id="RXG22426.1"/>
    </source>
</evidence>
<keyword evidence="1" id="KW-0472">Membrane</keyword>
<accession>A0A4Q0P8C8</accession>
<feature type="transmembrane region" description="Helical" evidence="1">
    <location>
        <begin position="12"/>
        <end position="45"/>
    </location>
</feature>
<evidence type="ECO:0000313" key="3">
    <source>
        <dbReference type="Proteomes" id="UP000289238"/>
    </source>
</evidence>
<comment type="caution">
    <text evidence="2">The sequence shown here is derived from an EMBL/GenBank/DDBJ whole genome shotgun (WGS) entry which is preliminary data.</text>
</comment>
<keyword evidence="1" id="KW-1133">Transmembrane helix</keyword>
<dbReference type="RefSeq" id="WP_128757424.1">
    <property type="nucleotide sequence ID" value="NZ_QOVM01000003.1"/>
</dbReference>
<keyword evidence="1" id="KW-0812">Transmembrane</keyword>
<dbReference type="OrthoDB" id="1447778at2"/>
<gene>
    <name evidence="2" type="ORF">DSM00_1520</name>
</gene>
<sequence>MWRFYKDVTSYALLILVITLFFGNSIIAIVFFGILGTPIGFLAYNYFQKDELYGYYNLGYTKAKLLAKCWLINFILSPLLILIVLLISKFLSIGAPTSY</sequence>
<dbReference type="AlphaFoldDB" id="A0A4Q0P8C8"/>
<keyword evidence="3" id="KW-1185">Reference proteome</keyword>
<reference evidence="2 3" key="1">
    <citation type="submission" date="2018-07" db="EMBL/GenBank/DDBJ databases">
        <title>Leeuwenhoekiella genomics.</title>
        <authorList>
            <person name="Tahon G."/>
            <person name="Willems A."/>
        </authorList>
    </citation>
    <scope>NUCLEOTIDE SEQUENCE [LARGE SCALE GENOMIC DNA]</scope>
    <source>
        <strain evidence="2 3">LMG 22550</strain>
    </source>
</reference>
<proteinExistence type="predicted"/>
<dbReference type="EMBL" id="QOVM01000003">
    <property type="protein sequence ID" value="RXG22426.1"/>
    <property type="molecule type" value="Genomic_DNA"/>
</dbReference>
<evidence type="ECO:0000256" key="1">
    <source>
        <dbReference type="SAM" id="Phobius"/>
    </source>
</evidence>
<name>A0A4Q0P8C8_9FLAO</name>